<keyword evidence="2" id="KW-0472">Membrane</keyword>
<dbReference type="RefSeq" id="WP_203619053.1">
    <property type="nucleotide sequence ID" value="NZ_BOJU01000004.1"/>
</dbReference>
<feature type="compositionally biased region" description="Polar residues" evidence="1">
    <location>
        <begin position="79"/>
        <end position="102"/>
    </location>
</feature>
<keyword evidence="2" id="KW-0812">Transmembrane</keyword>
<keyword evidence="4" id="KW-1185">Reference proteome</keyword>
<evidence type="ECO:0000256" key="1">
    <source>
        <dbReference type="SAM" id="MobiDB-lite"/>
    </source>
</evidence>
<gene>
    <name evidence="3" type="ORF">R53137_KAKDMLNK_01165</name>
</gene>
<feature type="compositionally biased region" description="Basic and acidic residues" evidence="1">
    <location>
        <begin position="49"/>
        <end position="66"/>
    </location>
</feature>
<sequence length="553" mass="61308">MGQSEWRNAFKDKNGREPSLEEFKQAKQNGFTLPKTDLPNEADLKAWIRDFEGTNHRRPTVEEVKQQKNLAENPVDPKVTNQQPMPENQPTQPVQVMQQAEPIQQEPGQFDRRRQQKPSQPDDAGQKRVGNHRSGTNKSLKQHKWGIFLLAVAVVLIVLVGYGYNYYSYANTLDRTATALKTYDKDKYHNITEWSDTHKKMTTADLTPLANYMQDQKMSKSDTEDWIKKTGKGVRFVQDGQTLLIFPHYTLEMDPVDLTVNTNRSGLSLSVNGKVLTDKSNSDYSEMLKHQAPGLYNFTAQGSLNGQNVNAQSSDYYGGNSSDAVDLDIKTVSFTVESNIDGGDVYVAGNKAGTISNGQADIKNVVVTQGAKVYVKSGNGSNAMTTPSKPLSNIDDGDTVDLDSDSILSKSEAKGQLDDMASALTSYASSDNTPSGLSDIFNGGLSNKSYQDFSQMIHRNRYAASRNADSINFGEITVDQVSAKSKKNAAVIFEIKEDFNYTSNTDPDKQTSGTKTQRFQLIAHMVYNSSKGKWLVDSIDSNQKKLSDDDNVN</sequence>
<evidence type="ECO:0000256" key="2">
    <source>
        <dbReference type="SAM" id="Phobius"/>
    </source>
</evidence>
<name>A0ABM9MY14_9LACO</name>
<dbReference type="Proteomes" id="UP001314262">
    <property type="component" value="Unassembled WGS sequence"/>
</dbReference>
<evidence type="ECO:0000313" key="4">
    <source>
        <dbReference type="Proteomes" id="UP001314262"/>
    </source>
</evidence>
<dbReference type="PANTHER" id="PTHR40038:SF1">
    <property type="entry name" value="MEMBRANE-ASSOCIATED PROTEIN TCAA"/>
    <property type="match status" value="1"/>
</dbReference>
<comment type="caution">
    <text evidence="3">The sequence shown here is derived from an EMBL/GenBank/DDBJ whole genome shotgun (WGS) entry which is preliminary data.</text>
</comment>
<organism evidence="3 4">
    <name type="scientific">Fructobacillus tropaeoli</name>
    <dbReference type="NCBI Taxonomy" id="709323"/>
    <lineage>
        <taxon>Bacteria</taxon>
        <taxon>Bacillati</taxon>
        <taxon>Bacillota</taxon>
        <taxon>Bacilli</taxon>
        <taxon>Lactobacillales</taxon>
        <taxon>Lactobacillaceae</taxon>
        <taxon>Fructobacillus</taxon>
    </lineage>
</organism>
<dbReference type="EMBL" id="CAUZLT010000004">
    <property type="protein sequence ID" value="CAK1248269.1"/>
    <property type="molecule type" value="Genomic_DNA"/>
</dbReference>
<keyword evidence="2" id="KW-1133">Transmembrane helix</keyword>
<accession>A0ABM9MY14</accession>
<dbReference type="PANTHER" id="PTHR40038">
    <property type="entry name" value="MEMBRANE-ASSOCIATED PROTEIN TCAA"/>
    <property type="match status" value="1"/>
</dbReference>
<evidence type="ECO:0000313" key="3">
    <source>
        <dbReference type="EMBL" id="CAK1248269.1"/>
    </source>
</evidence>
<feature type="region of interest" description="Disordered" evidence="1">
    <location>
        <begin position="49"/>
        <end position="137"/>
    </location>
</feature>
<proteinExistence type="predicted"/>
<protein>
    <submittedName>
        <fullName evidence="3">Contains N-terminal Zn ribbon domain (YvbJ)</fullName>
    </submittedName>
</protein>
<reference evidence="3 4" key="1">
    <citation type="submission" date="2023-10" db="EMBL/GenBank/DDBJ databases">
        <authorList>
            <person name="Botero Cardona J."/>
        </authorList>
    </citation>
    <scope>NUCLEOTIDE SEQUENCE [LARGE SCALE GENOMIC DNA]</scope>
    <source>
        <strain evidence="3 4">R-53137</strain>
    </source>
</reference>
<feature type="transmembrane region" description="Helical" evidence="2">
    <location>
        <begin position="147"/>
        <end position="167"/>
    </location>
</feature>